<dbReference type="InterPro" id="IPR043129">
    <property type="entry name" value="ATPase_NBD"/>
</dbReference>
<dbReference type="SUPFAM" id="SSF53067">
    <property type="entry name" value="Actin-like ATPase domain"/>
    <property type="match status" value="2"/>
</dbReference>
<dbReference type="Gene3D" id="3.30.420.40">
    <property type="match status" value="2"/>
</dbReference>
<evidence type="ECO:0000313" key="2">
    <source>
        <dbReference type="EMBL" id="SDK85702.1"/>
    </source>
</evidence>
<feature type="domain" description="Gcp-like" evidence="1">
    <location>
        <begin position="31"/>
        <end position="153"/>
    </location>
</feature>
<dbReference type="PANTHER" id="PTHR11735:SF11">
    <property type="entry name" value="TRNA THREONYLCARBAMOYLADENOSINE BIOSYNTHESIS PROTEIN TSAB"/>
    <property type="match status" value="1"/>
</dbReference>
<gene>
    <name evidence="2" type="ORF">SAMN05216216_11163</name>
</gene>
<proteinExistence type="predicted"/>
<keyword evidence="3" id="KW-1185">Reference proteome</keyword>
<organism evidence="2 3">
    <name type="scientific">Lacicoccus qingdaonensis</name>
    <dbReference type="NCBI Taxonomy" id="576118"/>
    <lineage>
        <taxon>Bacteria</taxon>
        <taxon>Bacillati</taxon>
        <taxon>Bacillota</taxon>
        <taxon>Bacilli</taxon>
        <taxon>Bacillales</taxon>
        <taxon>Salinicoccaceae</taxon>
        <taxon>Lacicoccus</taxon>
    </lineage>
</organism>
<dbReference type="EMBL" id="FNFY01000011">
    <property type="protein sequence ID" value="SDK85702.1"/>
    <property type="molecule type" value="Genomic_DNA"/>
</dbReference>
<dbReference type="RefSeq" id="WP_092986267.1">
    <property type="nucleotide sequence ID" value="NZ_FNFY01000011.1"/>
</dbReference>
<dbReference type="InterPro" id="IPR022496">
    <property type="entry name" value="T6A_TsaB"/>
</dbReference>
<evidence type="ECO:0000259" key="1">
    <source>
        <dbReference type="Pfam" id="PF00814"/>
    </source>
</evidence>
<protein>
    <submittedName>
        <fullName evidence="2">tRNA threonylcarbamoyl adenosine modification protein YeaZ</fullName>
    </submittedName>
</protein>
<dbReference type="InterPro" id="IPR000905">
    <property type="entry name" value="Gcp-like_dom"/>
</dbReference>
<dbReference type="Proteomes" id="UP000199008">
    <property type="component" value="Unassembled WGS sequence"/>
</dbReference>
<dbReference type="OrthoDB" id="9784166at2"/>
<dbReference type="Pfam" id="PF00814">
    <property type="entry name" value="TsaD"/>
    <property type="match status" value="1"/>
</dbReference>
<dbReference type="CDD" id="cd24032">
    <property type="entry name" value="ASKHA_NBD_TsaB"/>
    <property type="match status" value="1"/>
</dbReference>
<dbReference type="PANTHER" id="PTHR11735">
    <property type="entry name" value="TRNA N6-ADENOSINE THREONYLCARBAMOYLTRANSFERASE"/>
    <property type="match status" value="1"/>
</dbReference>
<dbReference type="STRING" id="576118.SAMN05216216_11163"/>
<sequence>MKSLLIDTSNKVISLAINDDGINIAEINANVARPHSETLMVYINHLFDYAGLDKSEIDRIIVARGPGSYTGVRIGVTVAKTLAFSLKTELYSVSSLFVLAASSDRRDVVVPLFDARRGNVFTAAYKFDGDRFEEVEPPGHMSFDDLKGKLKDEYACFYGNSTEQFKNVDGFNHLTPRIADVERFAEALKQESVHEFVPEYLRVSEAERNWMDKNQ</sequence>
<name>A0A1G9FBB9_9BACL</name>
<dbReference type="NCBIfam" id="TIGR03725">
    <property type="entry name" value="T6A_YeaZ"/>
    <property type="match status" value="1"/>
</dbReference>
<dbReference type="AlphaFoldDB" id="A0A1G9FBB9"/>
<reference evidence="3" key="1">
    <citation type="submission" date="2016-10" db="EMBL/GenBank/DDBJ databases">
        <authorList>
            <person name="Varghese N."/>
            <person name="Submissions S."/>
        </authorList>
    </citation>
    <scope>NUCLEOTIDE SEQUENCE [LARGE SCALE GENOMIC DNA]</scope>
    <source>
        <strain evidence="3">CGMCC 1.8895</strain>
    </source>
</reference>
<evidence type="ECO:0000313" key="3">
    <source>
        <dbReference type="Proteomes" id="UP000199008"/>
    </source>
</evidence>
<accession>A0A1G9FBB9</accession>
<dbReference type="GO" id="GO:0002949">
    <property type="term" value="P:tRNA threonylcarbamoyladenosine modification"/>
    <property type="evidence" value="ECO:0007669"/>
    <property type="project" value="InterPro"/>
</dbReference>
<dbReference type="GO" id="GO:0005829">
    <property type="term" value="C:cytosol"/>
    <property type="evidence" value="ECO:0007669"/>
    <property type="project" value="TreeGrafter"/>
</dbReference>